<dbReference type="InterPro" id="IPR055247">
    <property type="entry name" value="InsJ-like_HTH"/>
</dbReference>
<accession>A0A7T5JN58</accession>
<reference evidence="3 5" key="1">
    <citation type="submission" date="2020-12" db="EMBL/GenBank/DDBJ databases">
        <title>strain FJAT-54423T represents a novel species of the genus Brevibacillus.</title>
        <authorList>
            <person name="Tang R."/>
        </authorList>
    </citation>
    <scope>NUCLEOTIDE SEQUENCE [LARGE SCALE GENOMIC DNA]</scope>
    <source>
        <strain evidence="3 5">FJAT-54423</strain>
    </source>
</reference>
<evidence type="ECO:0000313" key="5">
    <source>
        <dbReference type="Proteomes" id="UP000595847"/>
    </source>
</evidence>
<feature type="region of interest" description="Disordered" evidence="1">
    <location>
        <begin position="64"/>
        <end position="85"/>
    </location>
</feature>
<dbReference type="Pfam" id="PF13518">
    <property type="entry name" value="HTH_28"/>
    <property type="match status" value="1"/>
</dbReference>
<feature type="domain" description="Insertion element IS150 protein InsJ-like helix-turn-helix" evidence="2">
    <location>
        <begin position="15"/>
        <end position="68"/>
    </location>
</feature>
<dbReference type="GO" id="GO:0043565">
    <property type="term" value="F:sequence-specific DNA binding"/>
    <property type="evidence" value="ECO:0007669"/>
    <property type="project" value="InterPro"/>
</dbReference>
<gene>
    <name evidence="3" type="ORF">JD108_20035</name>
    <name evidence="4" type="ORF">KDJ56_19970</name>
</gene>
<dbReference type="EMBL" id="CP066308">
    <property type="protein sequence ID" value="QQE74098.1"/>
    <property type="molecule type" value="Genomic_DNA"/>
</dbReference>
<dbReference type="KEGG" id="bcop:JD108_20035"/>
<dbReference type="RefSeq" id="WP_198827686.1">
    <property type="nucleotide sequence ID" value="NZ_CP066308.1"/>
</dbReference>
<evidence type="ECO:0000313" key="6">
    <source>
        <dbReference type="Proteomes" id="UP000677234"/>
    </source>
</evidence>
<dbReference type="AlphaFoldDB" id="A0A7T5JN58"/>
<name>A0A7T5JN58_9BACL</name>
<evidence type="ECO:0000259" key="2">
    <source>
        <dbReference type="Pfam" id="PF13518"/>
    </source>
</evidence>
<dbReference type="Proteomes" id="UP000595847">
    <property type="component" value="Chromosome"/>
</dbReference>
<sequence>MPAKGQTFKKYTTEFKLQAVKMYLEDGMGYNRVIRELNLISSSYIRRWVKNYREFGLEGLQERRGQRKTGAKLASGGEQLGGDEQ</sequence>
<organism evidence="3 5">
    <name type="scientific">Brevibacillus composti</name>
    <dbReference type="NCBI Taxonomy" id="2796470"/>
    <lineage>
        <taxon>Bacteria</taxon>
        <taxon>Bacillati</taxon>
        <taxon>Bacillota</taxon>
        <taxon>Bacilli</taxon>
        <taxon>Bacillales</taxon>
        <taxon>Paenibacillaceae</taxon>
        <taxon>Brevibacillus</taxon>
    </lineage>
</organism>
<proteinExistence type="predicted"/>
<evidence type="ECO:0000313" key="4">
    <source>
        <dbReference type="EMBL" id="QUO41182.1"/>
    </source>
</evidence>
<dbReference type="Gene3D" id="1.10.10.10">
    <property type="entry name" value="Winged helix-like DNA-binding domain superfamily/Winged helix DNA-binding domain"/>
    <property type="match status" value="1"/>
</dbReference>
<dbReference type="InterPro" id="IPR010921">
    <property type="entry name" value="Trp_repressor/repl_initiator"/>
</dbReference>
<evidence type="ECO:0000256" key="1">
    <source>
        <dbReference type="SAM" id="MobiDB-lite"/>
    </source>
</evidence>
<dbReference type="Proteomes" id="UP000677234">
    <property type="component" value="Chromosome"/>
</dbReference>
<dbReference type="SUPFAM" id="SSF48295">
    <property type="entry name" value="TrpR-like"/>
    <property type="match status" value="1"/>
</dbReference>
<dbReference type="EMBL" id="CP073708">
    <property type="protein sequence ID" value="QUO41182.1"/>
    <property type="molecule type" value="Genomic_DNA"/>
</dbReference>
<protein>
    <submittedName>
        <fullName evidence="3">Transposase</fullName>
    </submittedName>
</protein>
<keyword evidence="6" id="KW-1185">Reference proteome</keyword>
<dbReference type="InterPro" id="IPR036388">
    <property type="entry name" value="WH-like_DNA-bd_sf"/>
</dbReference>
<evidence type="ECO:0000313" key="3">
    <source>
        <dbReference type="EMBL" id="QQE74098.1"/>
    </source>
</evidence>
<reference evidence="4" key="2">
    <citation type="submission" date="2021-04" db="EMBL/GenBank/DDBJ databases">
        <title>Brevibacillus composti FJAT-54423, complete genome.</title>
        <authorList>
            <person name="Tang R."/>
        </authorList>
    </citation>
    <scope>NUCLEOTIDE SEQUENCE</scope>
    <source>
        <strain evidence="4">FJAT-54424</strain>
    </source>
</reference>